<dbReference type="GO" id="GO:0005634">
    <property type="term" value="C:nucleus"/>
    <property type="evidence" value="ECO:0007669"/>
    <property type="project" value="TreeGrafter"/>
</dbReference>
<dbReference type="PANTHER" id="PTHR10044:SF139">
    <property type="entry name" value="DEATH-ASSOCIATED INHIBITOR OF APOPTOSIS 2"/>
    <property type="match status" value="1"/>
</dbReference>
<dbReference type="GO" id="GO:0005737">
    <property type="term" value="C:cytoplasm"/>
    <property type="evidence" value="ECO:0007669"/>
    <property type="project" value="TreeGrafter"/>
</dbReference>
<dbReference type="Proteomes" id="UP001497623">
    <property type="component" value="Unassembled WGS sequence"/>
</dbReference>
<dbReference type="InterPro" id="IPR050784">
    <property type="entry name" value="IAP"/>
</dbReference>
<evidence type="ECO:0000256" key="1">
    <source>
        <dbReference type="ARBA" id="ARBA00006672"/>
    </source>
</evidence>
<keyword evidence="3 5" id="KW-0863">Zinc-finger</keyword>
<keyword evidence="8" id="KW-1185">Reference proteome</keyword>
<feature type="domain" description="RING-type" evidence="6">
    <location>
        <begin position="86"/>
        <end position="121"/>
    </location>
</feature>
<proteinExistence type="inferred from homology"/>
<dbReference type="InterPro" id="IPR001370">
    <property type="entry name" value="BIR_rpt"/>
</dbReference>
<evidence type="ECO:0000259" key="6">
    <source>
        <dbReference type="PROSITE" id="PS50089"/>
    </source>
</evidence>
<dbReference type="GO" id="GO:0008270">
    <property type="term" value="F:zinc ion binding"/>
    <property type="evidence" value="ECO:0007669"/>
    <property type="project" value="UniProtKB-KW"/>
</dbReference>
<organism evidence="7 8">
    <name type="scientific">Meganyctiphanes norvegica</name>
    <name type="common">Northern krill</name>
    <name type="synonym">Thysanopoda norvegica</name>
    <dbReference type="NCBI Taxonomy" id="48144"/>
    <lineage>
        <taxon>Eukaryota</taxon>
        <taxon>Metazoa</taxon>
        <taxon>Ecdysozoa</taxon>
        <taxon>Arthropoda</taxon>
        <taxon>Crustacea</taxon>
        <taxon>Multicrustacea</taxon>
        <taxon>Malacostraca</taxon>
        <taxon>Eumalacostraca</taxon>
        <taxon>Eucarida</taxon>
        <taxon>Euphausiacea</taxon>
        <taxon>Euphausiidae</taxon>
        <taxon>Meganyctiphanes</taxon>
    </lineage>
</organism>
<evidence type="ECO:0000256" key="3">
    <source>
        <dbReference type="ARBA" id="ARBA00022771"/>
    </source>
</evidence>
<dbReference type="Pfam" id="PF00653">
    <property type="entry name" value="BIR"/>
    <property type="match status" value="1"/>
</dbReference>
<dbReference type="GO" id="GO:0061630">
    <property type="term" value="F:ubiquitin protein ligase activity"/>
    <property type="evidence" value="ECO:0007669"/>
    <property type="project" value="TreeGrafter"/>
</dbReference>
<name>A0AAV2QY18_MEGNR</name>
<dbReference type="InterPro" id="IPR013083">
    <property type="entry name" value="Znf_RING/FYVE/PHD"/>
</dbReference>
<dbReference type="SMART" id="SM00184">
    <property type="entry name" value="RING"/>
    <property type="match status" value="1"/>
</dbReference>
<evidence type="ECO:0000256" key="2">
    <source>
        <dbReference type="ARBA" id="ARBA00022723"/>
    </source>
</evidence>
<dbReference type="EMBL" id="CAXKWB010013280">
    <property type="protein sequence ID" value="CAL4107191.1"/>
    <property type="molecule type" value="Genomic_DNA"/>
</dbReference>
<dbReference type="PROSITE" id="PS50089">
    <property type="entry name" value="ZF_RING_2"/>
    <property type="match status" value="1"/>
</dbReference>
<comment type="caution">
    <text evidence="7">The sequence shown here is derived from an EMBL/GenBank/DDBJ whole genome shotgun (WGS) entry which is preliminary data.</text>
</comment>
<dbReference type="GO" id="GO:0051726">
    <property type="term" value="P:regulation of cell cycle"/>
    <property type="evidence" value="ECO:0007669"/>
    <property type="project" value="TreeGrafter"/>
</dbReference>
<evidence type="ECO:0000256" key="4">
    <source>
        <dbReference type="ARBA" id="ARBA00022833"/>
    </source>
</evidence>
<dbReference type="GO" id="GO:0043027">
    <property type="term" value="F:cysteine-type endopeptidase inhibitor activity involved in apoptotic process"/>
    <property type="evidence" value="ECO:0007669"/>
    <property type="project" value="TreeGrafter"/>
</dbReference>
<keyword evidence="2" id="KW-0479">Metal-binding</keyword>
<comment type="similarity">
    <text evidence="1">Belongs to the IAP family.</text>
</comment>
<evidence type="ECO:0000256" key="5">
    <source>
        <dbReference type="PROSITE-ProRule" id="PRU00175"/>
    </source>
</evidence>
<evidence type="ECO:0000313" key="8">
    <source>
        <dbReference type="Proteomes" id="UP001497623"/>
    </source>
</evidence>
<sequence>GLSDHVTCFHCGNGIRNWQSDAVPSVEHARHFPQCSFVMLKAEKTPSKEVNIVVPEEGKHLKNKNIIQDNTLNSTECEKLEDIRLCKICMDTELEVVFLPCAHMATCSSCALTQTHCPICRAQINHIIKPIMS</sequence>
<evidence type="ECO:0000313" key="7">
    <source>
        <dbReference type="EMBL" id="CAL4107191.1"/>
    </source>
</evidence>
<protein>
    <recommendedName>
        <fullName evidence="6">RING-type domain-containing protein</fullName>
    </recommendedName>
</protein>
<accession>A0AAV2QY18</accession>
<dbReference type="SMART" id="SM00238">
    <property type="entry name" value="BIR"/>
    <property type="match status" value="1"/>
</dbReference>
<dbReference type="Pfam" id="PF13920">
    <property type="entry name" value="zf-C3HC4_3"/>
    <property type="match status" value="1"/>
</dbReference>
<dbReference type="SUPFAM" id="SSF57924">
    <property type="entry name" value="Inhibitor of apoptosis (IAP) repeat"/>
    <property type="match status" value="1"/>
</dbReference>
<keyword evidence="4" id="KW-0862">Zinc</keyword>
<dbReference type="Gene3D" id="1.10.1170.10">
    <property type="entry name" value="Inhibitor Of Apoptosis Protein (2mihbC-IAP-1), Chain A"/>
    <property type="match status" value="1"/>
</dbReference>
<gene>
    <name evidence="7" type="ORF">MNOR_LOCUS18504</name>
</gene>
<reference evidence="7 8" key="1">
    <citation type="submission" date="2024-05" db="EMBL/GenBank/DDBJ databases">
        <authorList>
            <person name="Wallberg A."/>
        </authorList>
    </citation>
    <scope>NUCLEOTIDE SEQUENCE [LARGE SCALE GENOMIC DNA]</scope>
</reference>
<feature type="non-terminal residue" evidence="7">
    <location>
        <position position="1"/>
    </location>
</feature>
<dbReference type="PANTHER" id="PTHR10044">
    <property type="entry name" value="INHIBITOR OF APOPTOSIS"/>
    <property type="match status" value="1"/>
</dbReference>
<dbReference type="GO" id="GO:0043066">
    <property type="term" value="P:negative regulation of apoptotic process"/>
    <property type="evidence" value="ECO:0007669"/>
    <property type="project" value="TreeGrafter"/>
</dbReference>
<dbReference type="FunFam" id="1.10.1170.10:FF:000002">
    <property type="entry name" value="Baculoviral IAP repeat containing 7"/>
    <property type="match status" value="1"/>
</dbReference>
<dbReference type="AlphaFoldDB" id="A0AAV2QY18"/>
<dbReference type="Gene3D" id="3.30.40.10">
    <property type="entry name" value="Zinc/RING finger domain, C3HC4 (zinc finger)"/>
    <property type="match status" value="1"/>
</dbReference>
<dbReference type="InterPro" id="IPR001841">
    <property type="entry name" value="Znf_RING"/>
</dbReference>
<dbReference type="GO" id="GO:0031398">
    <property type="term" value="P:positive regulation of protein ubiquitination"/>
    <property type="evidence" value="ECO:0007669"/>
    <property type="project" value="TreeGrafter"/>
</dbReference>
<dbReference type="PROSITE" id="PS50143">
    <property type="entry name" value="BIR_REPEAT_2"/>
    <property type="match status" value="1"/>
</dbReference>